<organism evidence="3">
    <name type="scientific">Sesamum calycinum</name>
    <dbReference type="NCBI Taxonomy" id="2727403"/>
    <lineage>
        <taxon>Eukaryota</taxon>
        <taxon>Viridiplantae</taxon>
        <taxon>Streptophyta</taxon>
        <taxon>Embryophyta</taxon>
        <taxon>Tracheophyta</taxon>
        <taxon>Spermatophyta</taxon>
        <taxon>Magnoliopsida</taxon>
        <taxon>eudicotyledons</taxon>
        <taxon>Gunneridae</taxon>
        <taxon>Pentapetalae</taxon>
        <taxon>asterids</taxon>
        <taxon>lamiids</taxon>
        <taxon>Lamiales</taxon>
        <taxon>Pedaliaceae</taxon>
        <taxon>Sesamum</taxon>
    </lineage>
</organism>
<dbReference type="Gene3D" id="3.60.10.10">
    <property type="entry name" value="Endonuclease/exonuclease/phosphatase"/>
    <property type="match status" value="1"/>
</dbReference>
<accession>A0AAW2PCA6</accession>
<reference evidence="3" key="2">
    <citation type="journal article" date="2024" name="Plant">
        <title>Genomic evolution and insights into agronomic trait innovations of Sesamum species.</title>
        <authorList>
            <person name="Miao H."/>
            <person name="Wang L."/>
            <person name="Qu L."/>
            <person name="Liu H."/>
            <person name="Sun Y."/>
            <person name="Le M."/>
            <person name="Wang Q."/>
            <person name="Wei S."/>
            <person name="Zheng Y."/>
            <person name="Lin W."/>
            <person name="Duan Y."/>
            <person name="Cao H."/>
            <person name="Xiong S."/>
            <person name="Wang X."/>
            <person name="Wei L."/>
            <person name="Li C."/>
            <person name="Ma Q."/>
            <person name="Ju M."/>
            <person name="Zhao R."/>
            <person name="Li G."/>
            <person name="Mu C."/>
            <person name="Tian Q."/>
            <person name="Mei H."/>
            <person name="Zhang T."/>
            <person name="Gao T."/>
            <person name="Zhang H."/>
        </authorList>
    </citation>
    <scope>NUCLEOTIDE SEQUENCE</scope>
    <source>
        <strain evidence="3">KEN8</strain>
    </source>
</reference>
<dbReference type="InterPro" id="IPR036691">
    <property type="entry name" value="Endo/exonu/phosph_ase_sf"/>
</dbReference>
<feature type="transmembrane region" description="Helical" evidence="2">
    <location>
        <begin position="40"/>
        <end position="69"/>
    </location>
</feature>
<dbReference type="PANTHER" id="PTHR11439:SF517">
    <property type="entry name" value="CYSTEINE-RICH RLK (RECEPTOR-LIKE PROTEIN KINASE) 8"/>
    <property type="match status" value="1"/>
</dbReference>
<gene>
    <name evidence="3" type="ORF">Scaly_1627600</name>
</gene>
<evidence type="ECO:0000256" key="1">
    <source>
        <dbReference type="SAM" id="MobiDB-lite"/>
    </source>
</evidence>
<name>A0AAW2PCA6_9LAMI</name>
<reference evidence="3" key="1">
    <citation type="submission" date="2020-06" db="EMBL/GenBank/DDBJ databases">
        <authorList>
            <person name="Li T."/>
            <person name="Hu X."/>
            <person name="Zhang T."/>
            <person name="Song X."/>
            <person name="Zhang H."/>
            <person name="Dai N."/>
            <person name="Sheng W."/>
            <person name="Hou X."/>
            <person name="Wei L."/>
        </authorList>
    </citation>
    <scope>NUCLEOTIDE SEQUENCE</scope>
    <source>
        <strain evidence="3">KEN8</strain>
        <tissue evidence="3">Leaf</tissue>
    </source>
</reference>
<feature type="region of interest" description="Disordered" evidence="1">
    <location>
        <begin position="448"/>
        <end position="483"/>
    </location>
</feature>
<dbReference type="AlphaFoldDB" id="A0AAW2PCA6"/>
<proteinExistence type="predicted"/>
<protein>
    <submittedName>
        <fullName evidence="3">Retrovirus-related Pol polyprotein from transposon TNT 1-94</fullName>
    </submittedName>
</protein>
<feature type="transmembrane region" description="Helical" evidence="2">
    <location>
        <begin position="76"/>
        <end position="100"/>
    </location>
</feature>
<keyword evidence="2" id="KW-1133">Transmembrane helix</keyword>
<dbReference type="SUPFAM" id="SSF56219">
    <property type="entry name" value="DNase I-like"/>
    <property type="match status" value="1"/>
</dbReference>
<sequence>MVGADDNFDFLDLFVFFNFDLSNCKIFSRFSSGLRFGSGLLILGGLIVDFCGGFGDFCGPSGGCVWCWIGWRRLGGWFLIAGLVAVTVAGGWVAFSIASIWSPPGSTKVWSWVGWCYLELVLVLRLSSSLLRKRWLSSGLGFRRLSSPLSGLRLVGMALMAGGSLPPFRSYRDAVVDVAVRPPPPLVSFDMTSFRPMGMLTRDQGMKVLRFSSEEIARLSQPFRYALTEIRLGFGTEVFIQPVIYERLPKYYGICKHLGHTEDECYEKLKSRSPVRPIERDDQRASDHADLRVKLDVQRVQWELHTRHRGKHVMFEDVDRRPGASSSGAKGNEDGGVEVELHDTVLPPGMPEPMLHGEAVDGGTEKDIPVSQSTPDVCQGVEDVATCSSKPIVLVETLPQDGSPGVCVGQANSCVVPPALDSRVEQPVCVENLIPDIEDVALYPPGKGILQSDPKDVPRRVARHRRGRSLGNEPGAHSASPYRRKVVSPPRWIVTQSIVRSTFLDRRELLHVRLESNKWPKLLLVTAVYAKCDTVERRALWDALRAVSVGASPWIVGGDFNIVLSSNERLGARPRVVTHLELSQSDHRGLLVEAECTVEWKLHLQLAKRVLRHLQGTTDYGIFYKKGGSDKLTAYTDSDYVGNLDDRKSTSGNVFLFSSGAVSWSSKKQPIVSLSTTEAEFIAAVSCSCQAIWLTRLLMTLDQTDEESIVIHYDSSSAAGMIKLIHCNTWEQIADVMTKPLKLDAFLKLRAMLGVYAKNNIN</sequence>
<comment type="caution">
    <text evidence="3">The sequence shown here is derived from an EMBL/GenBank/DDBJ whole genome shotgun (WGS) entry which is preliminary data.</text>
</comment>
<evidence type="ECO:0000313" key="3">
    <source>
        <dbReference type="EMBL" id="KAL0352389.1"/>
    </source>
</evidence>
<dbReference type="CDD" id="cd09272">
    <property type="entry name" value="RNase_HI_RT_Ty1"/>
    <property type="match status" value="1"/>
</dbReference>
<dbReference type="EMBL" id="JACGWM010000009">
    <property type="protein sequence ID" value="KAL0352389.1"/>
    <property type="molecule type" value="Genomic_DNA"/>
</dbReference>
<keyword evidence="2" id="KW-0812">Transmembrane</keyword>
<dbReference type="PANTHER" id="PTHR11439">
    <property type="entry name" value="GAG-POL-RELATED RETROTRANSPOSON"/>
    <property type="match status" value="1"/>
</dbReference>
<evidence type="ECO:0000256" key="2">
    <source>
        <dbReference type="SAM" id="Phobius"/>
    </source>
</evidence>
<keyword evidence="2" id="KW-0472">Membrane</keyword>